<dbReference type="Gene3D" id="3.40.50.11790">
    <property type="match status" value="1"/>
</dbReference>
<dbReference type="InterPro" id="IPR020287">
    <property type="entry name" value="Tail_sheath_C"/>
</dbReference>
<dbReference type="Pfam" id="PF04984">
    <property type="entry name" value="Phage_sheath_1"/>
    <property type="match status" value="1"/>
</dbReference>
<feature type="domain" description="Tail sheath protein subtilisin-like" evidence="2">
    <location>
        <begin position="25"/>
        <end position="163"/>
    </location>
</feature>
<evidence type="ECO:0000259" key="3">
    <source>
        <dbReference type="Pfam" id="PF17482"/>
    </source>
</evidence>
<organism evidence="4">
    <name type="scientific">bioreactor metagenome</name>
    <dbReference type="NCBI Taxonomy" id="1076179"/>
    <lineage>
        <taxon>unclassified sequences</taxon>
        <taxon>metagenomes</taxon>
        <taxon>ecological metagenomes</taxon>
    </lineage>
</organism>
<accession>A0A645F4X5</accession>
<proteinExistence type="inferred from homology"/>
<feature type="domain" description="Tail sheath protein C-terminal" evidence="3">
    <location>
        <begin position="170"/>
        <end position="269"/>
    </location>
</feature>
<sequence length="271" mass="29461">MVVWKSAVAFTVTAGTALTGGADATVTGANHSTALAALESVSFNVLVSDTSDSTTKGLYYNYTKRMRDELGIKFQCVLHQYTTADYEGVASVENNTGTECVYWVAGVLAGCAINKSLTNKLYNGEYTIDTVYTQSQLEAAIQVGKFLFHKVGDSVRVLKDINTLVTTTADKGSIFKDNQTIRVIDQIANDIATLFNTKYLGVVPNDASGRISLWADIVKHHEQLEEIRAIENFDDSSVVVAQGDTKQSVVVNDVVTIVNSMVQLYMTCIVQ</sequence>
<name>A0A645F4X5_9ZZZZ</name>
<dbReference type="InterPro" id="IPR035089">
    <property type="entry name" value="Phage_sheath_subtilisin"/>
</dbReference>
<dbReference type="Gene3D" id="3.30.360.90">
    <property type="match status" value="1"/>
</dbReference>
<dbReference type="Gene3D" id="3.30.1370.220">
    <property type="match status" value="1"/>
</dbReference>
<dbReference type="AlphaFoldDB" id="A0A645F4X5"/>
<comment type="similarity">
    <text evidence="1">Belongs to the myoviridae tail sheath protein family.</text>
</comment>
<dbReference type="Pfam" id="PF17482">
    <property type="entry name" value="Phage_sheath_1C"/>
    <property type="match status" value="1"/>
</dbReference>
<gene>
    <name evidence="4" type="ORF">SDC9_155761</name>
</gene>
<evidence type="ECO:0008006" key="5">
    <source>
        <dbReference type="Google" id="ProtNLM"/>
    </source>
</evidence>
<dbReference type="EMBL" id="VSSQ01054531">
    <property type="protein sequence ID" value="MPN08479.1"/>
    <property type="molecule type" value="Genomic_DNA"/>
</dbReference>
<protein>
    <recommendedName>
        <fullName evidence="5">Tail sheath protein C-terminal domain-containing protein</fullName>
    </recommendedName>
</protein>
<evidence type="ECO:0000256" key="1">
    <source>
        <dbReference type="ARBA" id="ARBA00008005"/>
    </source>
</evidence>
<comment type="caution">
    <text evidence="4">The sequence shown here is derived from an EMBL/GenBank/DDBJ whole genome shotgun (WGS) entry which is preliminary data.</text>
</comment>
<evidence type="ECO:0000259" key="2">
    <source>
        <dbReference type="Pfam" id="PF04984"/>
    </source>
</evidence>
<evidence type="ECO:0000313" key="4">
    <source>
        <dbReference type="EMBL" id="MPN08479.1"/>
    </source>
</evidence>
<reference evidence="4" key="1">
    <citation type="submission" date="2019-08" db="EMBL/GenBank/DDBJ databases">
        <authorList>
            <person name="Kucharzyk K."/>
            <person name="Murdoch R.W."/>
            <person name="Higgins S."/>
            <person name="Loffler F."/>
        </authorList>
    </citation>
    <scope>NUCLEOTIDE SEQUENCE</scope>
</reference>